<protein>
    <submittedName>
        <fullName evidence="2">YolD-like protein</fullName>
    </submittedName>
</protein>
<dbReference type="PANTHER" id="PTHR40051:SF1">
    <property type="entry name" value="YOLD-LIKE FAMILY PROTEIN"/>
    <property type="match status" value="1"/>
</dbReference>
<dbReference type="AlphaFoldDB" id="A0A0D6XQ61"/>
<dbReference type="InterPro" id="IPR014962">
    <property type="entry name" value="YolD"/>
</dbReference>
<evidence type="ECO:0000313" key="3">
    <source>
        <dbReference type="Proteomes" id="UP000032366"/>
    </source>
</evidence>
<evidence type="ECO:0000313" key="1">
    <source>
        <dbReference type="EMBL" id="KIX89998.1"/>
    </source>
</evidence>
<evidence type="ECO:0000313" key="2">
    <source>
        <dbReference type="EMBL" id="SUM57071.1"/>
    </source>
</evidence>
<dbReference type="Pfam" id="PF08863">
    <property type="entry name" value="YolD"/>
    <property type="match status" value="1"/>
</dbReference>
<dbReference type="Proteomes" id="UP000254100">
    <property type="component" value="Unassembled WGS sequence"/>
</dbReference>
<keyword evidence="3" id="KW-1185">Reference proteome</keyword>
<dbReference type="EMBL" id="JXWY01000107">
    <property type="protein sequence ID" value="KIX89998.1"/>
    <property type="molecule type" value="Genomic_DNA"/>
</dbReference>
<organism evidence="2 4">
    <name type="scientific">Staphylococcus microti</name>
    <dbReference type="NCBI Taxonomy" id="569857"/>
    <lineage>
        <taxon>Bacteria</taxon>
        <taxon>Bacillati</taxon>
        <taxon>Bacillota</taxon>
        <taxon>Bacilli</taxon>
        <taxon>Bacillales</taxon>
        <taxon>Staphylococcaceae</taxon>
        <taxon>Staphylococcus</taxon>
    </lineage>
</organism>
<dbReference type="STRING" id="569857.TP70_09755"/>
<reference evidence="2 4" key="2">
    <citation type="submission" date="2018-06" db="EMBL/GenBank/DDBJ databases">
        <authorList>
            <consortium name="Pathogen Informatics"/>
            <person name="Doyle S."/>
        </authorList>
    </citation>
    <scope>NUCLEOTIDE SEQUENCE [LARGE SCALE GENOMIC DNA]</scope>
    <source>
        <strain evidence="2 4">NCTC13832</strain>
    </source>
</reference>
<dbReference type="OrthoDB" id="2390144at2"/>
<dbReference type="EMBL" id="UHDT01000001">
    <property type="protein sequence ID" value="SUM57071.1"/>
    <property type="molecule type" value="Genomic_DNA"/>
</dbReference>
<dbReference type="PANTHER" id="PTHR40051">
    <property type="entry name" value="IG HYPOTHETICAL 15966"/>
    <property type="match status" value="1"/>
</dbReference>
<sequence length="136" mass="15963">MTASSLPIDYQHETNYRKIPRAYLDANIPLGRGIIKWAPFATLTEQFTRLKQLEHDQYKRSCPILSDDQLSELNYMLHLKLSSNEIASFHYWHNGLMTSIRGYIVKIHTQHQTLIVRNKHHTHETVVPLHTLYAIE</sequence>
<gene>
    <name evidence="2" type="ORF">NCTC13832_00739</name>
    <name evidence="1" type="ORF">TP70_09755</name>
</gene>
<evidence type="ECO:0000313" key="4">
    <source>
        <dbReference type="Proteomes" id="UP000254100"/>
    </source>
</evidence>
<dbReference type="RefSeq" id="WP_044361324.1">
    <property type="nucleotide sequence ID" value="NZ_JXWY01000107.1"/>
</dbReference>
<dbReference type="Proteomes" id="UP000032366">
    <property type="component" value="Unassembled WGS sequence"/>
</dbReference>
<name>A0A0D6XQ61_9STAP</name>
<proteinExistence type="predicted"/>
<accession>A0A0D6XQ61</accession>
<reference evidence="1 3" key="1">
    <citation type="submission" date="2015-01" db="EMBL/GenBank/DDBJ databases">
        <authorList>
            <person name="Guo J."/>
        </authorList>
    </citation>
    <scope>NUCLEOTIDE SEQUENCE [LARGE SCALE GENOMIC DNA]</scope>
    <source>
        <strain evidence="1 3">DSM 22147</strain>
    </source>
</reference>